<evidence type="ECO:0008006" key="4">
    <source>
        <dbReference type="Google" id="ProtNLM"/>
    </source>
</evidence>
<feature type="compositionally biased region" description="Polar residues" evidence="1">
    <location>
        <begin position="1"/>
        <end position="10"/>
    </location>
</feature>
<accession>A0ABD7V8T6</accession>
<dbReference type="RefSeq" id="WP_006901805.1">
    <property type="nucleotide sequence ID" value="NZ_CAACYD010000007.1"/>
</dbReference>
<evidence type="ECO:0000313" key="2">
    <source>
        <dbReference type="EMBL" id="VFA90451.1"/>
    </source>
</evidence>
<feature type="region of interest" description="Disordered" evidence="1">
    <location>
        <begin position="47"/>
        <end position="84"/>
    </location>
</feature>
<dbReference type="EMBL" id="CAACYD010000007">
    <property type="protein sequence ID" value="VFA90451.1"/>
    <property type="molecule type" value="Genomic_DNA"/>
</dbReference>
<proteinExistence type="predicted"/>
<organism evidence="2 3">
    <name type="scientific">Gordonia paraffinivorans</name>
    <dbReference type="NCBI Taxonomy" id="175628"/>
    <lineage>
        <taxon>Bacteria</taxon>
        <taxon>Bacillati</taxon>
        <taxon>Actinomycetota</taxon>
        <taxon>Actinomycetes</taxon>
        <taxon>Mycobacteriales</taxon>
        <taxon>Gordoniaceae</taxon>
        <taxon>Gordonia</taxon>
    </lineage>
</organism>
<gene>
    <name evidence="2" type="ORF">NCTC8139_04035</name>
</gene>
<reference evidence="2 3" key="1">
    <citation type="submission" date="2019-02" db="EMBL/GenBank/DDBJ databases">
        <authorList>
            <consortium name="Pathogen Informatics"/>
        </authorList>
    </citation>
    <scope>NUCLEOTIDE SEQUENCE [LARGE SCALE GENOMIC DNA]</scope>
    <source>
        <strain evidence="2 3">3012STDY6756503</strain>
    </source>
</reference>
<dbReference type="Pfam" id="PF13822">
    <property type="entry name" value="ACC_epsilon"/>
    <property type="match status" value="1"/>
</dbReference>
<dbReference type="Proteomes" id="UP000360750">
    <property type="component" value="Unassembled WGS sequence"/>
</dbReference>
<feature type="compositionally biased region" description="Basic and acidic residues" evidence="1">
    <location>
        <begin position="57"/>
        <end position="69"/>
    </location>
</feature>
<dbReference type="GeneID" id="60752005"/>
<dbReference type="InterPro" id="IPR032716">
    <property type="entry name" value="ACC_epsilon"/>
</dbReference>
<feature type="region of interest" description="Disordered" evidence="1">
    <location>
        <begin position="1"/>
        <end position="23"/>
    </location>
</feature>
<comment type="caution">
    <text evidence="2">The sequence shown here is derived from an EMBL/GenBank/DDBJ whole genome shotgun (WGS) entry which is preliminary data.</text>
</comment>
<feature type="compositionally biased region" description="Polar residues" evidence="1">
    <location>
        <begin position="75"/>
        <end position="84"/>
    </location>
</feature>
<name>A0ABD7V8T6_9ACTN</name>
<evidence type="ECO:0000256" key="1">
    <source>
        <dbReference type="SAM" id="MobiDB-lite"/>
    </source>
</evidence>
<dbReference type="AlphaFoldDB" id="A0ABD7V8T6"/>
<protein>
    <recommendedName>
        <fullName evidence="4">Acyl-CoA carboxylase subunit epsilon</fullName>
    </recommendedName>
</protein>
<sequence length="84" mass="9021">MTGTPTNEATVSDKSENASEKPFLTIVKGNPTDEDVAVLVTVLAGAASAGGDQQPQPRDDWGRPIDKLRPALWGQPTSFTNLRW</sequence>
<evidence type="ECO:0000313" key="3">
    <source>
        <dbReference type="Proteomes" id="UP000360750"/>
    </source>
</evidence>